<organism evidence="8">
    <name type="scientific">Picea sitchensis</name>
    <name type="common">Sitka spruce</name>
    <name type="synonym">Pinus sitchensis</name>
    <dbReference type="NCBI Taxonomy" id="3332"/>
    <lineage>
        <taxon>Eukaryota</taxon>
        <taxon>Viridiplantae</taxon>
        <taxon>Streptophyta</taxon>
        <taxon>Embryophyta</taxon>
        <taxon>Tracheophyta</taxon>
        <taxon>Spermatophyta</taxon>
        <taxon>Pinopsida</taxon>
        <taxon>Pinidae</taxon>
        <taxon>Conifers I</taxon>
        <taxon>Pinales</taxon>
        <taxon>Pinaceae</taxon>
        <taxon>Picea</taxon>
    </lineage>
</organism>
<sequence length="285" mass="32891">MLGSCLIMAQSGLHGLSIHSGQPRPRIYRHDARKGGEVPFQFVHHTPLACSFLSERNMYKASEWSPCTFKGCEPACTSASTPFFTGEYGSFRIHLPTIVRHNGRHNGRTVSPRAADDVPTYKGYPPMTAKPKWWWRTLACLPYLMPLHETWLNAETAYNIHPFLEEIEELTYPFFGALFRLPEWFFYAYFFAAYLGIVRNNKWPHFFRFHTITAMLLEITLSINGTVYDKFLPKGIFWGKFGMHYWLAVAFAFLFTVIQCMQCALKGTYADVPFISDAAYMQIPY</sequence>
<reference evidence="8" key="1">
    <citation type="journal article" date="2008" name="BMC Genomics">
        <title>A conifer genomics resource of 200,000 spruce (Picea spp.) ESTs and 6,464 high-quality, sequence-finished full-length cDNAs for Sitka spruce (Picea sitchensis).</title>
        <authorList>
            <person name="Ralph S.G."/>
            <person name="Chun H.J."/>
            <person name="Kolosova N."/>
            <person name="Cooper D."/>
            <person name="Oddy C."/>
            <person name="Ritland C.E."/>
            <person name="Kirkpatrick R."/>
            <person name="Moore R."/>
            <person name="Barber S."/>
            <person name="Holt R.A."/>
            <person name="Jones S.J."/>
            <person name="Marra M.A."/>
            <person name="Douglas C.J."/>
            <person name="Ritland K."/>
            <person name="Bohlmann J."/>
        </authorList>
    </citation>
    <scope>NUCLEOTIDE SEQUENCE</scope>
    <source>
        <tissue evidence="8">Green portion of the leader tissue</tissue>
    </source>
</reference>
<dbReference type="PANTHER" id="PTHR33510">
    <property type="entry name" value="PROTEIN TIC 20-II, CHLOROPLASTIC"/>
    <property type="match status" value="1"/>
</dbReference>
<keyword evidence="5 7" id="KW-1133">Transmembrane helix</keyword>
<keyword evidence="3 7" id="KW-0812">Transmembrane</keyword>
<accession>A9NT32</accession>
<feature type="transmembrane region" description="Helical" evidence="7">
    <location>
        <begin position="243"/>
        <end position="265"/>
    </location>
</feature>
<evidence type="ECO:0000256" key="1">
    <source>
        <dbReference type="ARBA" id="ARBA00004478"/>
    </source>
</evidence>
<comment type="caution">
    <text evidence="7">Lacks conserved residue(s) required for the propagation of feature annotation.</text>
</comment>
<dbReference type="PANTHER" id="PTHR33510:SF9">
    <property type="entry name" value="HIT-TYPE ZINC FINGER FAMILY PROTEIN-RELATED"/>
    <property type="match status" value="1"/>
</dbReference>
<evidence type="ECO:0000256" key="4">
    <source>
        <dbReference type="ARBA" id="ARBA00022780"/>
    </source>
</evidence>
<name>A9NT32_PICSI</name>
<dbReference type="AlphaFoldDB" id="A9NT32"/>
<comment type="function">
    <text evidence="7">Involved in protein precursor import into chloroplasts.</text>
</comment>
<dbReference type="InterPro" id="IPR005691">
    <property type="entry name" value="Tic20"/>
</dbReference>
<evidence type="ECO:0000256" key="3">
    <source>
        <dbReference type="ARBA" id="ARBA00022692"/>
    </source>
</evidence>
<protein>
    <recommendedName>
        <fullName evidence="7">Protein TIC 20</fullName>
    </recommendedName>
</protein>
<evidence type="ECO:0000313" key="8">
    <source>
        <dbReference type="EMBL" id="ABK23793.1"/>
    </source>
</evidence>
<proteinExistence type="evidence at transcript level"/>
<evidence type="ECO:0000256" key="7">
    <source>
        <dbReference type="RuleBase" id="RU367003"/>
    </source>
</evidence>
<keyword evidence="7" id="KW-0934">Plastid</keyword>
<evidence type="ECO:0000256" key="2">
    <source>
        <dbReference type="ARBA" id="ARBA00009596"/>
    </source>
</evidence>
<dbReference type="Pfam" id="PF16166">
    <property type="entry name" value="TIC20"/>
    <property type="match status" value="1"/>
</dbReference>
<keyword evidence="7" id="KW-0150">Chloroplast</keyword>
<comment type="similarity">
    <text evidence="2 7">Belongs to the Tic20 family.</text>
</comment>
<dbReference type="EMBL" id="EF084475">
    <property type="protein sequence ID" value="ABK23793.1"/>
    <property type="molecule type" value="mRNA"/>
</dbReference>
<comment type="subcellular location">
    <subcellularLocation>
        <location evidence="1">Plastid</location>
        <location evidence="1">Chloroplast inner membrane</location>
        <topology evidence="1">Multi-pass membrane protein</topology>
    </subcellularLocation>
    <subcellularLocation>
        <location evidence="7">Plastid</location>
        <location evidence="7">Chloroplast membrane</location>
        <topology evidence="7">Multi-pass membrane protein</topology>
    </subcellularLocation>
</comment>
<keyword evidence="4" id="KW-1001">Plastid inner membrane</keyword>
<dbReference type="GO" id="GO:0009706">
    <property type="term" value="C:chloroplast inner membrane"/>
    <property type="evidence" value="ECO:0007669"/>
    <property type="project" value="UniProtKB-SubCell"/>
</dbReference>
<keyword evidence="6 7" id="KW-0472">Membrane</keyword>
<evidence type="ECO:0000256" key="5">
    <source>
        <dbReference type="ARBA" id="ARBA00022989"/>
    </source>
</evidence>
<evidence type="ECO:0000256" key="6">
    <source>
        <dbReference type="ARBA" id="ARBA00023136"/>
    </source>
</evidence>
<feature type="transmembrane region" description="Helical" evidence="7">
    <location>
        <begin position="206"/>
        <end position="223"/>
    </location>
</feature>